<dbReference type="EMBL" id="BARU01016965">
    <property type="protein sequence ID" value="GAH54689.1"/>
    <property type="molecule type" value="Genomic_DNA"/>
</dbReference>
<gene>
    <name evidence="2" type="ORF">S03H2_28163</name>
</gene>
<dbReference type="InterPro" id="IPR050135">
    <property type="entry name" value="dGTPase-like"/>
</dbReference>
<dbReference type="Pfam" id="PF19276">
    <property type="entry name" value="HD_assoc_2"/>
    <property type="match status" value="1"/>
</dbReference>
<dbReference type="Gene3D" id="1.20.1250.30">
    <property type="match status" value="1"/>
</dbReference>
<protein>
    <recommendedName>
        <fullName evidence="1">HD-associated domain-containing protein</fullName>
    </recommendedName>
</protein>
<dbReference type="GO" id="GO:0008832">
    <property type="term" value="F:dGTPase activity"/>
    <property type="evidence" value="ECO:0007669"/>
    <property type="project" value="TreeGrafter"/>
</dbReference>
<feature type="non-terminal residue" evidence="2">
    <location>
        <position position="301"/>
    </location>
</feature>
<reference evidence="2" key="1">
    <citation type="journal article" date="2014" name="Front. Microbiol.">
        <title>High frequency of phylogenetically diverse reductive dehalogenase-homologous genes in deep subseafloor sedimentary metagenomes.</title>
        <authorList>
            <person name="Kawai M."/>
            <person name="Futagami T."/>
            <person name="Toyoda A."/>
            <person name="Takaki Y."/>
            <person name="Nishi S."/>
            <person name="Hori S."/>
            <person name="Arai W."/>
            <person name="Tsubouchi T."/>
            <person name="Morono Y."/>
            <person name="Uchiyama I."/>
            <person name="Ito T."/>
            <person name="Fujiyama A."/>
            <person name="Inagaki F."/>
            <person name="Takami H."/>
        </authorList>
    </citation>
    <scope>NUCLEOTIDE SEQUENCE</scope>
    <source>
        <strain evidence="2">Expedition CK06-06</strain>
    </source>
</reference>
<dbReference type="SUPFAM" id="SSF109604">
    <property type="entry name" value="HD-domain/PDEase-like"/>
    <property type="match status" value="1"/>
</dbReference>
<comment type="caution">
    <text evidence="2">The sequence shown here is derived from an EMBL/GenBank/DDBJ whole genome shotgun (WGS) entry which is preliminary data.</text>
</comment>
<dbReference type="PANTHER" id="PTHR11373">
    <property type="entry name" value="DEOXYNUCLEOSIDE TRIPHOSPHATE TRIPHOSPHOHYDROLASE"/>
    <property type="match status" value="1"/>
</dbReference>
<dbReference type="PANTHER" id="PTHR11373:SF4">
    <property type="entry name" value="DEOXYNUCLEOSIDE TRIPHOSPHATE TRIPHOSPHOHYDROLASE SAMHD1"/>
    <property type="match status" value="1"/>
</dbReference>
<dbReference type="AlphaFoldDB" id="X1HLH3"/>
<sequence length="301" mass="35572">NKILTEVNKELPGKVAALVAEEIPKKNPPVLWQRALISSQLDLDRLDFLRRDSLFSGAEYGNFDWYRIIHTMQLTELTEDVQKIWMFWPDKTKYAIEEYLFSRFYMYQSVYFHHTTRVFEKILEKILKRGQWLVSQKSNTFENSVLPLVKPFLQEDKGPTLRQFLDLTDYVLLAQVSTWKNVDDGILSDLSTKFFASRAGGFKVACEFDYTRELPWVTEICPKENSAREYLQKNNLDPDYYLLKDKFDVKVYKPYVPQPETGQMSPENVVMISDDTEIHEICNILPRLRSIAKELRTERYY</sequence>
<accession>X1HLH3</accession>
<organism evidence="2">
    <name type="scientific">marine sediment metagenome</name>
    <dbReference type="NCBI Taxonomy" id="412755"/>
    <lineage>
        <taxon>unclassified sequences</taxon>
        <taxon>metagenomes</taxon>
        <taxon>ecological metagenomes</taxon>
    </lineage>
</organism>
<evidence type="ECO:0000313" key="2">
    <source>
        <dbReference type="EMBL" id="GAH54689.1"/>
    </source>
</evidence>
<feature type="domain" description="HD-associated" evidence="1">
    <location>
        <begin position="64"/>
        <end position="129"/>
    </location>
</feature>
<dbReference type="InterPro" id="IPR045509">
    <property type="entry name" value="HD_assoc_2"/>
</dbReference>
<proteinExistence type="predicted"/>
<feature type="non-terminal residue" evidence="2">
    <location>
        <position position="1"/>
    </location>
</feature>
<evidence type="ECO:0000259" key="1">
    <source>
        <dbReference type="Pfam" id="PF19276"/>
    </source>
</evidence>
<dbReference type="GO" id="GO:0006203">
    <property type="term" value="P:dGTP catabolic process"/>
    <property type="evidence" value="ECO:0007669"/>
    <property type="project" value="TreeGrafter"/>
</dbReference>
<name>X1HLH3_9ZZZZ</name>